<dbReference type="EMBL" id="ANOG01000238">
    <property type="protein sequence ID" value="EMI21506.1"/>
    <property type="molecule type" value="Genomic_DNA"/>
</dbReference>
<comment type="caution">
    <text evidence="1">The sequence shown here is derived from an EMBL/GenBank/DDBJ whole genome shotgun (WGS) entry which is preliminary data.</text>
</comment>
<dbReference type="OrthoDB" id="271462at2"/>
<evidence type="ECO:0000313" key="2">
    <source>
        <dbReference type="Proteomes" id="UP000011991"/>
    </source>
</evidence>
<protein>
    <submittedName>
        <fullName evidence="1">Secreted protein</fullName>
    </submittedName>
</protein>
<accession>M5RQL7</accession>
<organism evidence="1 2">
    <name type="scientific">Rhodopirellula maiorica SM1</name>
    <dbReference type="NCBI Taxonomy" id="1265738"/>
    <lineage>
        <taxon>Bacteria</taxon>
        <taxon>Pseudomonadati</taxon>
        <taxon>Planctomycetota</taxon>
        <taxon>Planctomycetia</taxon>
        <taxon>Pirellulales</taxon>
        <taxon>Pirellulaceae</taxon>
        <taxon>Novipirellula</taxon>
    </lineage>
</organism>
<dbReference type="AlphaFoldDB" id="M5RQL7"/>
<dbReference type="RefSeq" id="WP_008693554.1">
    <property type="nucleotide sequence ID" value="NZ_ANOG01000238.1"/>
</dbReference>
<dbReference type="PATRIC" id="fig|1265738.3.peg.1560"/>
<evidence type="ECO:0000313" key="1">
    <source>
        <dbReference type="EMBL" id="EMI21506.1"/>
    </source>
</evidence>
<sequence length="193" mass="20768">MNLHPTLLSLLVLLTASLPFGGQTRADDSGVDSEPNATQYFVELAEYKLEQSIPTGLAEDEVIASILKSGTKPVETIRLTAMSETESMVQIGRRVALTTGTMTRSGVTTRQTQEMEIGTMLRLKIKEHTKGAIADIDYTTSRLDGDGANDTPPDVVTNTIQSTQFYGLGKTRLLSTVGASKLTGVLVTVHELP</sequence>
<reference evidence="1 2" key="1">
    <citation type="journal article" date="2013" name="Mar. Genomics">
        <title>Expression of sulfatases in Rhodopirellula baltica and the diversity of sulfatases in the genus Rhodopirellula.</title>
        <authorList>
            <person name="Wegner C.E."/>
            <person name="Richter-Heitmann T."/>
            <person name="Klindworth A."/>
            <person name="Klockow C."/>
            <person name="Richter M."/>
            <person name="Achstetter T."/>
            <person name="Glockner F.O."/>
            <person name="Harder J."/>
        </authorList>
    </citation>
    <scope>NUCLEOTIDE SEQUENCE [LARGE SCALE GENOMIC DNA]</scope>
    <source>
        <strain evidence="1 2">SM1</strain>
    </source>
</reference>
<dbReference type="Proteomes" id="UP000011991">
    <property type="component" value="Unassembled WGS sequence"/>
</dbReference>
<name>M5RQL7_9BACT</name>
<keyword evidence="2" id="KW-1185">Reference proteome</keyword>
<proteinExistence type="predicted"/>
<gene>
    <name evidence="1" type="ORF">RMSM_01567</name>
</gene>